<comment type="subcellular location">
    <subcellularLocation>
        <location evidence="1">Endomembrane system</location>
    </subcellularLocation>
</comment>
<evidence type="ECO:0000256" key="3">
    <source>
        <dbReference type="ARBA" id="ARBA00023136"/>
    </source>
</evidence>
<keyword evidence="2" id="KW-0677">Repeat</keyword>
<evidence type="ECO:0000256" key="1">
    <source>
        <dbReference type="ARBA" id="ARBA00004308"/>
    </source>
</evidence>
<evidence type="ECO:0000313" key="7">
    <source>
        <dbReference type="EMBL" id="ONK63829.1"/>
    </source>
</evidence>
<feature type="compositionally biased region" description="Polar residues" evidence="5">
    <location>
        <begin position="365"/>
        <end position="379"/>
    </location>
</feature>
<evidence type="ECO:0000256" key="4">
    <source>
        <dbReference type="PROSITE-ProRule" id="PRU00023"/>
    </source>
</evidence>
<dbReference type="PROSITE" id="PS50297">
    <property type="entry name" value="ANK_REP_REGION"/>
    <property type="match status" value="1"/>
</dbReference>
<dbReference type="InterPro" id="IPR055285">
    <property type="entry name" value="ANKRD13_C"/>
</dbReference>
<dbReference type="OrthoDB" id="1585644at2759"/>
<dbReference type="InterPro" id="IPR002110">
    <property type="entry name" value="Ankyrin_rpt"/>
</dbReference>
<organism evidence="7 8">
    <name type="scientific">Asparagus officinalis</name>
    <name type="common">Garden asparagus</name>
    <dbReference type="NCBI Taxonomy" id="4686"/>
    <lineage>
        <taxon>Eukaryota</taxon>
        <taxon>Viridiplantae</taxon>
        <taxon>Streptophyta</taxon>
        <taxon>Embryophyta</taxon>
        <taxon>Tracheophyta</taxon>
        <taxon>Spermatophyta</taxon>
        <taxon>Magnoliopsida</taxon>
        <taxon>Liliopsida</taxon>
        <taxon>Asparagales</taxon>
        <taxon>Asparagaceae</taxon>
        <taxon>Asparagoideae</taxon>
        <taxon>Asparagus</taxon>
    </lineage>
</organism>
<keyword evidence="4" id="KW-0040">ANK repeat</keyword>
<feature type="region of interest" description="Disordered" evidence="5">
    <location>
        <begin position="364"/>
        <end position="387"/>
    </location>
</feature>
<dbReference type="Gene3D" id="1.25.40.20">
    <property type="entry name" value="Ankyrin repeat-containing domain"/>
    <property type="match status" value="1"/>
</dbReference>
<dbReference type="PANTHER" id="PTHR12447">
    <property type="entry name" value="ANKYRIN REPEAT DOMAIN-CONTAINING PROTEIN 13"/>
    <property type="match status" value="1"/>
</dbReference>
<dbReference type="InterPro" id="IPR021832">
    <property type="entry name" value="ANKRD13"/>
</dbReference>
<dbReference type="PANTHER" id="PTHR12447:SF35">
    <property type="entry name" value="ANKYRIN REPEAT FAMILY PROTEIN"/>
    <property type="match status" value="1"/>
</dbReference>
<keyword evidence="3" id="KW-0472">Membrane</keyword>
<sequence>MVARMEEVDITQYYHSKIHMAVLTRNYACLNELLSALPSTSDPSKIQTEEDAIAGMEAADARSTLVDDRDVPNRDTPLHLAVKTADVTSTFLLVERGADWSLQNEKGWTALEEAICLREEEIIKMILQHAGQLQWAKWRVRLPLVVRDLRSISDFSAEITFQFESSVIPFVNKISPSDTIKIWKTGSNLRADTALLDFDVFKSKRSDHTVLFLGEGSEDGEVSPGSLVILSHKSKTVKNVLSGKKAWLSEEKIRQEISTMLEENIYRPGVDVTKAFVAPSKSDIMIGPWKTDLYHMHDATLSLKSRRVLDAATQRGDAFSEPISAASDVDSATNEERGKKGWYGNLKEKCSKIKGDANELMRWSPSKSYKRSTPANKSSNTEKEKSVESEYTMKFKPELWLTYNFPLEVGELLPLFDILGYKIKPIRRLKEILSTKLPAGSFPVKIAFPIVPSVKVVISFTNFELLPPADEFYTPPCSPQRENLIIDDSNLKPINYAQEIQDPFVIPPDYKWIYEGEKKTKIQESRRANARPEDVISVGSP</sequence>
<feature type="repeat" description="ANK" evidence="4">
    <location>
        <begin position="73"/>
        <end position="105"/>
    </location>
</feature>
<dbReference type="Pfam" id="PF12796">
    <property type="entry name" value="Ank_2"/>
    <property type="match status" value="1"/>
</dbReference>
<evidence type="ECO:0000313" key="8">
    <source>
        <dbReference type="Proteomes" id="UP000243459"/>
    </source>
</evidence>
<dbReference type="SMART" id="SM00248">
    <property type="entry name" value="ANK"/>
    <property type="match status" value="3"/>
</dbReference>
<evidence type="ECO:0000259" key="6">
    <source>
        <dbReference type="Pfam" id="PF11904"/>
    </source>
</evidence>
<dbReference type="EMBL" id="CM007387">
    <property type="protein sequence ID" value="ONK63829.1"/>
    <property type="molecule type" value="Genomic_DNA"/>
</dbReference>
<protein>
    <recommendedName>
        <fullName evidence="6">Ankyrin repeat domain-containing protein</fullName>
    </recommendedName>
</protein>
<dbReference type="GO" id="GO:0005737">
    <property type="term" value="C:cytoplasm"/>
    <property type="evidence" value="ECO:0007669"/>
    <property type="project" value="TreeGrafter"/>
</dbReference>
<gene>
    <name evidence="7" type="ORF">A4U43_C07F19370</name>
</gene>
<dbReference type="SUPFAM" id="SSF48403">
    <property type="entry name" value="Ankyrin repeat"/>
    <property type="match status" value="1"/>
</dbReference>
<dbReference type="InterPro" id="IPR036770">
    <property type="entry name" value="Ankyrin_rpt-contain_sf"/>
</dbReference>
<keyword evidence="8" id="KW-1185">Reference proteome</keyword>
<reference evidence="8" key="1">
    <citation type="journal article" date="2017" name="Nat. Commun.">
        <title>The asparagus genome sheds light on the origin and evolution of a young Y chromosome.</title>
        <authorList>
            <person name="Harkess A."/>
            <person name="Zhou J."/>
            <person name="Xu C."/>
            <person name="Bowers J.E."/>
            <person name="Van der Hulst R."/>
            <person name="Ayyampalayam S."/>
            <person name="Mercati F."/>
            <person name="Riccardi P."/>
            <person name="McKain M.R."/>
            <person name="Kakrana A."/>
            <person name="Tang H."/>
            <person name="Ray J."/>
            <person name="Groenendijk J."/>
            <person name="Arikit S."/>
            <person name="Mathioni S.M."/>
            <person name="Nakano M."/>
            <person name="Shan H."/>
            <person name="Telgmann-Rauber A."/>
            <person name="Kanno A."/>
            <person name="Yue Z."/>
            <person name="Chen H."/>
            <person name="Li W."/>
            <person name="Chen Y."/>
            <person name="Xu X."/>
            <person name="Zhang Y."/>
            <person name="Luo S."/>
            <person name="Chen H."/>
            <person name="Gao J."/>
            <person name="Mao Z."/>
            <person name="Pires J.C."/>
            <person name="Luo M."/>
            <person name="Kudrna D."/>
            <person name="Wing R.A."/>
            <person name="Meyers B.C."/>
            <person name="Yi K."/>
            <person name="Kong H."/>
            <person name="Lavrijsen P."/>
            <person name="Sunseri F."/>
            <person name="Falavigna A."/>
            <person name="Ye Y."/>
            <person name="Leebens-Mack J.H."/>
            <person name="Chen G."/>
        </authorList>
    </citation>
    <scope>NUCLEOTIDE SEQUENCE [LARGE SCALE GENOMIC DNA]</scope>
    <source>
        <strain evidence="8">cv. DH0086</strain>
    </source>
</reference>
<feature type="domain" description="Ankyrin repeat" evidence="6">
    <location>
        <begin position="190"/>
        <end position="511"/>
    </location>
</feature>
<dbReference type="AlphaFoldDB" id="A0A5P1EG74"/>
<dbReference type="Proteomes" id="UP000243459">
    <property type="component" value="Chromosome 7"/>
</dbReference>
<evidence type="ECO:0000256" key="5">
    <source>
        <dbReference type="SAM" id="MobiDB-lite"/>
    </source>
</evidence>
<dbReference type="GO" id="GO:0012505">
    <property type="term" value="C:endomembrane system"/>
    <property type="evidence" value="ECO:0007669"/>
    <property type="project" value="UniProtKB-SubCell"/>
</dbReference>
<feature type="compositionally biased region" description="Basic and acidic residues" evidence="5">
    <location>
        <begin position="520"/>
        <end position="534"/>
    </location>
</feature>
<evidence type="ECO:0000256" key="2">
    <source>
        <dbReference type="ARBA" id="ARBA00022737"/>
    </source>
</evidence>
<dbReference type="Pfam" id="PF11904">
    <property type="entry name" value="ANKRD13_C"/>
    <property type="match status" value="1"/>
</dbReference>
<accession>A0A5P1EG74</accession>
<name>A0A5P1EG74_ASPOF</name>
<proteinExistence type="predicted"/>
<dbReference type="PROSITE" id="PS50088">
    <property type="entry name" value="ANK_REPEAT"/>
    <property type="match status" value="1"/>
</dbReference>
<feature type="region of interest" description="Disordered" evidence="5">
    <location>
        <begin position="520"/>
        <end position="541"/>
    </location>
</feature>
<dbReference type="Gramene" id="ONK63829">
    <property type="protein sequence ID" value="ONK63829"/>
    <property type="gene ID" value="A4U43_C07F19370"/>
</dbReference>